<dbReference type="OrthoDB" id="9809549at2"/>
<dbReference type="PANTHER" id="PTHR43265">
    <property type="entry name" value="ESTERASE ESTD"/>
    <property type="match status" value="1"/>
</dbReference>
<feature type="domain" description="Xaa-Pro dipeptidyl-peptidase-like" evidence="2">
    <location>
        <begin position="55"/>
        <end position="315"/>
    </location>
</feature>
<dbReference type="PANTHER" id="PTHR43265:SF1">
    <property type="entry name" value="ESTERASE ESTD"/>
    <property type="match status" value="1"/>
</dbReference>
<evidence type="ECO:0000259" key="2">
    <source>
        <dbReference type="Pfam" id="PF02129"/>
    </source>
</evidence>
<dbReference type="EMBL" id="FNNQ01000011">
    <property type="protein sequence ID" value="SDX18071.1"/>
    <property type="molecule type" value="Genomic_DNA"/>
</dbReference>
<dbReference type="Pfam" id="PF02129">
    <property type="entry name" value="Peptidase_S15"/>
    <property type="match status" value="1"/>
</dbReference>
<dbReference type="SUPFAM" id="SSF53474">
    <property type="entry name" value="alpha/beta-Hydrolases"/>
    <property type="match status" value="1"/>
</dbReference>
<accession>A0A1H2ZL31</accession>
<keyword evidence="4" id="KW-1185">Reference proteome</keyword>
<evidence type="ECO:0000313" key="3">
    <source>
        <dbReference type="EMBL" id="SDX18071.1"/>
    </source>
</evidence>
<dbReference type="InterPro" id="IPR000383">
    <property type="entry name" value="Xaa-Pro-like_dom"/>
</dbReference>
<dbReference type="InterPro" id="IPR053145">
    <property type="entry name" value="AB_hydrolase_Est10"/>
</dbReference>
<sequence>MSSKIKIVITALSIIFIMGSILMVGNQQSEAKSPTQEKEVGYKEREVKYKNKAAGVTLAGTLTLPQKSSGPVPAVLLIAGSGPMDRDETLGPHKPFKVLAKHLAQKGIAVLRVDKRGVGESTGRGKFDTATTNDFASDAQAGVNYLKTLKDINSNQIGLIGHSEGAMIAPIVAKNTDDVAFIASMAGPAAPVKEVILEQVELTTRAQGAPEELIKKNLKTFKLMSKILKKEESEEKARTKLKKMLTKNLGELSEAQKRKYKAYGVVTSYEEVKDFNSAWGRNFLPYDPEATLKQVKVPVLAINGGLDLQVSSKQNLPAMAEALEDAGNKDYTIVKFPRLNHLFQTAKTGSPAEYETIKETISPSVLNTISSWILERTINKK</sequence>
<evidence type="ECO:0000256" key="1">
    <source>
        <dbReference type="SAM" id="Phobius"/>
    </source>
</evidence>
<dbReference type="Gene3D" id="3.40.50.1820">
    <property type="entry name" value="alpha/beta hydrolase"/>
    <property type="match status" value="1"/>
</dbReference>
<proteinExistence type="predicted"/>
<keyword evidence="1" id="KW-1133">Transmembrane helix</keyword>
<keyword evidence="1" id="KW-0472">Membrane</keyword>
<name>A0A1H2ZL31_9BACL</name>
<dbReference type="InterPro" id="IPR029058">
    <property type="entry name" value="AB_hydrolase_fold"/>
</dbReference>
<gene>
    <name evidence="3" type="ORF">SAMN05444487_111111</name>
</gene>
<evidence type="ECO:0000313" key="4">
    <source>
        <dbReference type="Proteomes" id="UP000198534"/>
    </source>
</evidence>
<keyword evidence="1" id="KW-0812">Transmembrane</keyword>
<dbReference type="GO" id="GO:0052689">
    <property type="term" value="F:carboxylic ester hydrolase activity"/>
    <property type="evidence" value="ECO:0007669"/>
    <property type="project" value="TreeGrafter"/>
</dbReference>
<dbReference type="STRING" id="1048340.SAMN05444487_111111"/>
<dbReference type="Proteomes" id="UP000198534">
    <property type="component" value="Unassembled WGS sequence"/>
</dbReference>
<dbReference type="RefSeq" id="WP_091740967.1">
    <property type="nucleotide sequence ID" value="NZ_FNNQ01000011.1"/>
</dbReference>
<protein>
    <recommendedName>
        <fullName evidence="2">Xaa-Pro dipeptidyl-peptidase-like domain-containing protein</fullName>
    </recommendedName>
</protein>
<dbReference type="AlphaFoldDB" id="A0A1H2ZL31"/>
<feature type="transmembrane region" description="Helical" evidence="1">
    <location>
        <begin position="7"/>
        <end position="25"/>
    </location>
</feature>
<organism evidence="3 4">
    <name type="scientific">Marininema mesophilum</name>
    <dbReference type="NCBI Taxonomy" id="1048340"/>
    <lineage>
        <taxon>Bacteria</taxon>
        <taxon>Bacillati</taxon>
        <taxon>Bacillota</taxon>
        <taxon>Bacilli</taxon>
        <taxon>Bacillales</taxon>
        <taxon>Thermoactinomycetaceae</taxon>
        <taxon>Marininema</taxon>
    </lineage>
</organism>
<reference evidence="3 4" key="1">
    <citation type="submission" date="2016-10" db="EMBL/GenBank/DDBJ databases">
        <authorList>
            <person name="de Groot N.N."/>
        </authorList>
    </citation>
    <scope>NUCLEOTIDE SEQUENCE [LARGE SCALE GENOMIC DNA]</scope>
    <source>
        <strain evidence="3 4">DSM 45610</strain>
    </source>
</reference>